<dbReference type="GeneID" id="111085027"/>
<reference evidence="2" key="1">
    <citation type="submission" date="2025-08" db="UniProtKB">
        <authorList>
            <consortium name="RefSeq"/>
        </authorList>
    </citation>
    <scope>IDENTIFICATION</scope>
    <source>
        <tissue evidence="2">Muscle</tissue>
    </source>
</reference>
<proteinExistence type="predicted"/>
<feature type="non-terminal residue" evidence="2">
    <location>
        <position position="182"/>
    </location>
</feature>
<dbReference type="RefSeq" id="XP_022237696.1">
    <property type="nucleotide sequence ID" value="XM_022381988.1"/>
</dbReference>
<keyword evidence="1" id="KW-1185">Reference proteome</keyword>
<accession>A0ABM1S241</accession>
<organism evidence="1 2">
    <name type="scientific">Limulus polyphemus</name>
    <name type="common">Atlantic horseshoe crab</name>
    <dbReference type="NCBI Taxonomy" id="6850"/>
    <lineage>
        <taxon>Eukaryota</taxon>
        <taxon>Metazoa</taxon>
        <taxon>Ecdysozoa</taxon>
        <taxon>Arthropoda</taxon>
        <taxon>Chelicerata</taxon>
        <taxon>Merostomata</taxon>
        <taxon>Xiphosura</taxon>
        <taxon>Limulidae</taxon>
        <taxon>Limulus</taxon>
    </lineage>
</organism>
<sequence length="182" mass="20506">MTKSLVVAFSSAPTVAVDWECFIDHLEPVKEPLLLRIVPNLDSSTSEFLKLVIRESPGHLVESIITVEPEDLTIQGRSLETIFITVSTASTNFPQIQGSILGFVTMDAQAYRSSDSELMSPDFTDVPPFRAQDHRRVCFSQFQLFAKCDRTMVQSLLQDDGEHHYVTTDGNIRIFHQDDSQQ</sequence>
<evidence type="ECO:0000313" key="2">
    <source>
        <dbReference type="RefSeq" id="XP_022237696.1"/>
    </source>
</evidence>
<evidence type="ECO:0000313" key="1">
    <source>
        <dbReference type="Proteomes" id="UP000694941"/>
    </source>
</evidence>
<name>A0ABM1S241_LIMPO</name>
<gene>
    <name evidence="2" type="primary">LOC111085027</name>
</gene>
<protein>
    <submittedName>
        <fullName evidence="2">Uncharacterized protein LOC111085027</fullName>
    </submittedName>
</protein>
<dbReference type="Proteomes" id="UP000694941">
    <property type="component" value="Unplaced"/>
</dbReference>